<dbReference type="Pfam" id="PF18928">
    <property type="entry name" value="DUF5677"/>
    <property type="match status" value="1"/>
</dbReference>
<dbReference type="Proteomes" id="UP001606099">
    <property type="component" value="Unassembled WGS sequence"/>
</dbReference>
<comment type="caution">
    <text evidence="1">The sequence shown here is derived from an EMBL/GenBank/DDBJ whole genome shotgun (WGS) entry which is preliminary data.</text>
</comment>
<reference evidence="1 2" key="1">
    <citation type="submission" date="2024-08" db="EMBL/GenBank/DDBJ databases">
        <authorList>
            <person name="Lu H."/>
        </authorList>
    </citation>
    <scope>NUCLEOTIDE SEQUENCE [LARGE SCALE GENOMIC DNA]</scope>
    <source>
        <strain evidence="1 2">BYS180W</strain>
    </source>
</reference>
<evidence type="ECO:0000313" key="2">
    <source>
        <dbReference type="Proteomes" id="UP001606099"/>
    </source>
</evidence>
<gene>
    <name evidence="1" type="ORF">ACG0Z6_04205</name>
</gene>
<name>A0ABW7FT54_9BURK</name>
<keyword evidence="2" id="KW-1185">Reference proteome</keyword>
<accession>A0ABW7FT54</accession>
<dbReference type="InterPro" id="IPR043733">
    <property type="entry name" value="DUF5677"/>
</dbReference>
<organism evidence="1 2">
    <name type="scientific">Roseateles rivi</name>
    <dbReference type="NCBI Taxonomy" id="3299028"/>
    <lineage>
        <taxon>Bacteria</taxon>
        <taxon>Pseudomonadati</taxon>
        <taxon>Pseudomonadota</taxon>
        <taxon>Betaproteobacteria</taxon>
        <taxon>Burkholderiales</taxon>
        <taxon>Sphaerotilaceae</taxon>
        <taxon>Roseateles</taxon>
    </lineage>
</organism>
<dbReference type="EMBL" id="JBIGHZ010000002">
    <property type="protein sequence ID" value="MFG6447445.1"/>
    <property type="molecule type" value="Genomic_DNA"/>
</dbReference>
<proteinExistence type="predicted"/>
<dbReference type="RefSeq" id="WP_394458847.1">
    <property type="nucleotide sequence ID" value="NZ_JBIGHZ010000002.1"/>
</dbReference>
<protein>
    <submittedName>
        <fullName evidence="1">DUF5677 domain-containing protein</fullName>
    </submittedName>
</protein>
<sequence>MQELPHSAILNRQESSELAVKHFAKQSALLADLANYGSNLVIRAYDSSPKKMAEIVVCGVLLKQVVAMVDATQVLLEAGASHAAFLPARAAWEASVYLDWILFSNSERKATCYIVGNFRDERFWIARVTPGTTEQAAFAAISKSIGVDVHANHPNLSDDAATHLIEVNRVLAQPDLIAIDLEFDRLRGRRKRDPEWYELEGVKSIRQIAEQVGRLAEYEAFYSKGSQVTHSGTYKDHVRFANGQVRFKPIRHLESINLLLNFIVCVAVGTYKHVLQNYRPGELPAFQRKYIEDWREPFQNVQPLKYEF</sequence>
<evidence type="ECO:0000313" key="1">
    <source>
        <dbReference type="EMBL" id="MFG6447445.1"/>
    </source>
</evidence>